<dbReference type="Pfam" id="PF11927">
    <property type="entry name" value="HODM_asu-like"/>
    <property type="match status" value="1"/>
</dbReference>
<protein>
    <submittedName>
        <fullName evidence="2">Uncharacterized protein</fullName>
    </submittedName>
</protein>
<gene>
    <name evidence="2" type="ORF">PISL3812_02998</name>
</gene>
<keyword evidence="1" id="KW-0812">Transmembrane</keyword>
<keyword evidence="3" id="KW-1185">Reference proteome</keyword>
<accession>A0A0U1LRU0</accession>
<dbReference type="OrthoDB" id="5043642at2759"/>
<dbReference type="STRING" id="28573.A0A0U1LRU0"/>
<name>A0A0U1LRU0_TALIS</name>
<feature type="transmembrane region" description="Helical" evidence="1">
    <location>
        <begin position="20"/>
        <end position="46"/>
    </location>
</feature>
<sequence>MAWYSLLPDHLAFWETWIARLFIFLGTLTIGPWAALVIFDLVYYLVRIVGYEIPIVGGRYRGERKPQAPNLTNRPSGRRRAFSLRGEATGEDSATRAISQTTMATTTEEFPESPLELLHMILDSFQATIDNFWENVDLLKTKALEMDQTTMAIFAALVAILLTQGWSKISKIKNRKKSRYLDSPGFPLPARLEDFDLATAEPLQLRPFKPKYHLTMALENLNPDELILMDKTYKERLQYRRKILKEHPDIVIAMHDESDQRIISAVSELYRYVMSTYLPVRYPTLFRLHETAFETGKAYMLENLVMKELYPSEVTRLNSPKRALEILYKTVDEDFLILLPEEDDDDDSASKETKYKLVAYETCYPAGFNPRKKLGKRLSQIHEPVPGYQEKLERSMDRYFENLEVGKYVKRVNWSISTATELFAAFGGLHSTGEQEEKIKEGGLDVDSTLLRCERQTLHRLPKSKAIVFGFHTYTYPISEIKKEGLGEDLAVAIDGLKDGSTPAIHEYKRGPVWADAVKAYLRSDK</sequence>
<dbReference type="AlphaFoldDB" id="A0A0U1LRU0"/>
<organism evidence="2 3">
    <name type="scientific">Talaromyces islandicus</name>
    <name type="common">Penicillium islandicum</name>
    <dbReference type="NCBI Taxonomy" id="28573"/>
    <lineage>
        <taxon>Eukaryota</taxon>
        <taxon>Fungi</taxon>
        <taxon>Dikarya</taxon>
        <taxon>Ascomycota</taxon>
        <taxon>Pezizomycotina</taxon>
        <taxon>Eurotiomycetes</taxon>
        <taxon>Eurotiomycetidae</taxon>
        <taxon>Eurotiales</taxon>
        <taxon>Trichocomaceae</taxon>
        <taxon>Talaromyces</taxon>
        <taxon>Talaromyces sect. Islandici</taxon>
    </lineage>
</organism>
<dbReference type="Proteomes" id="UP000054383">
    <property type="component" value="Unassembled WGS sequence"/>
</dbReference>
<keyword evidence="1" id="KW-0472">Membrane</keyword>
<dbReference type="EMBL" id="CVMT01000002">
    <property type="protein sequence ID" value="CRG85995.1"/>
    <property type="molecule type" value="Genomic_DNA"/>
</dbReference>
<evidence type="ECO:0000313" key="2">
    <source>
        <dbReference type="EMBL" id="CRG85995.1"/>
    </source>
</evidence>
<keyword evidence="1" id="KW-1133">Transmembrane helix</keyword>
<reference evidence="2 3" key="1">
    <citation type="submission" date="2015-04" db="EMBL/GenBank/DDBJ databases">
        <authorList>
            <person name="Syromyatnikov M.Y."/>
            <person name="Popov V.N."/>
        </authorList>
    </citation>
    <scope>NUCLEOTIDE SEQUENCE [LARGE SCALE GENOMIC DNA]</scope>
    <source>
        <strain evidence="2">WF-38-12</strain>
    </source>
</reference>
<dbReference type="InterPro" id="IPR021848">
    <property type="entry name" value="HODM_asu-like"/>
</dbReference>
<proteinExistence type="predicted"/>
<dbReference type="OMA" id="VKRTNWS"/>
<evidence type="ECO:0000256" key="1">
    <source>
        <dbReference type="SAM" id="Phobius"/>
    </source>
</evidence>
<evidence type="ECO:0000313" key="3">
    <source>
        <dbReference type="Proteomes" id="UP000054383"/>
    </source>
</evidence>